<evidence type="ECO:0000313" key="3">
    <source>
        <dbReference type="Proteomes" id="UP000198287"/>
    </source>
</evidence>
<evidence type="ECO:0000256" key="1">
    <source>
        <dbReference type="SAM" id="SignalP"/>
    </source>
</evidence>
<dbReference type="EMBL" id="LNIX01000006">
    <property type="protein sequence ID" value="OXA52620.1"/>
    <property type="molecule type" value="Genomic_DNA"/>
</dbReference>
<dbReference type="OrthoDB" id="8294638at2759"/>
<feature type="signal peptide" evidence="1">
    <location>
        <begin position="1"/>
        <end position="24"/>
    </location>
</feature>
<sequence length="391" mass="43421">MTIMTASFGLKLVTVFILHHHTEGMSLPTASPEEQAYNQLDNVDPHFAVDTQSLELSEMAKTIQVISGAVMATAEIAMGIKSDLKLLRGELMMGKMNMRFEGRQHPDHGISLYQFSNSNLRIRHNLNLAERIEKIFDSDNSTLVNLAKEEIEKTIRINFIRVLAAMLINGPPSTQRRKEDILRLMKSVLNGELDFKLVVEKLPFILKDSETNQFINLIQMIKEEEFPRLIIKGRQEDEDEDGDEDATLAPVAQVVAPAPIPVQETVILVPRPQQQQPSQMQQSNAQTVGTQTKNVVVGQGGMQVQPPTVSKPSTTPTPIRIVVHQPQPQPKPVVTTPPPKSQLNKVIDAVKELDVNQFQSLITNLPDLFAGIDAIVDGVEGFIGDQPSQQI</sequence>
<proteinExistence type="predicted"/>
<protein>
    <submittedName>
        <fullName evidence="2">Uncharacterized protein</fullName>
    </submittedName>
</protein>
<evidence type="ECO:0000313" key="2">
    <source>
        <dbReference type="EMBL" id="OXA52620.1"/>
    </source>
</evidence>
<dbReference type="Proteomes" id="UP000198287">
    <property type="component" value="Unassembled WGS sequence"/>
</dbReference>
<gene>
    <name evidence="2" type="ORF">Fcan01_12008</name>
</gene>
<keyword evidence="1" id="KW-0732">Signal</keyword>
<comment type="caution">
    <text evidence="2">The sequence shown here is derived from an EMBL/GenBank/DDBJ whole genome shotgun (WGS) entry which is preliminary data.</text>
</comment>
<name>A0A226E5N6_FOLCA</name>
<keyword evidence="3" id="KW-1185">Reference proteome</keyword>
<feature type="chain" id="PRO_5011968526" evidence="1">
    <location>
        <begin position="25"/>
        <end position="391"/>
    </location>
</feature>
<accession>A0A226E5N6</accession>
<reference evidence="2 3" key="1">
    <citation type="submission" date="2015-12" db="EMBL/GenBank/DDBJ databases">
        <title>The genome of Folsomia candida.</title>
        <authorList>
            <person name="Faddeeva A."/>
            <person name="Derks M.F."/>
            <person name="Anvar Y."/>
            <person name="Smit S."/>
            <person name="Van Straalen N."/>
            <person name="Roelofs D."/>
        </authorList>
    </citation>
    <scope>NUCLEOTIDE SEQUENCE [LARGE SCALE GENOMIC DNA]</scope>
    <source>
        <strain evidence="2 3">VU population</strain>
        <tissue evidence="2">Whole body</tissue>
    </source>
</reference>
<organism evidence="2 3">
    <name type="scientific">Folsomia candida</name>
    <name type="common">Springtail</name>
    <dbReference type="NCBI Taxonomy" id="158441"/>
    <lineage>
        <taxon>Eukaryota</taxon>
        <taxon>Metazoa</taxon>
        <taxon>Ecdysozoa</taxon>
        <taxon>Arthropoda</taxon>
        <taxon>Hexapoda</taxon>
        <taxon>Collembola</taxon>
        <taxon>Entomobryomorpha</taxon>
        <taxon>Isotomoidea</taxon>
        <taxon>Isotomidae</taxon>
        <taxon>Proisotominae</taxon>
        <taxon>Folsomia</taxon>
    </lineage>
</organism>
<dbReference type="AlphaFoldDB" id="A0A226E5N6"/>